<dbReference type="AlphaFoldDB" id="A0A319CU39"/>
<sequence length="157" mass="16432">MGLAQGVARLVGGMLRAHSSAVFGAAVSSPYLGCKLNGSQSADPLQLLLSGLLTQARPVPVACRAAVRIGSANQRLFRGRQPPQHAPRLQSAARRPWQWDGSCCLQALKQASTTLGPEGNVGQWPGGQIMDDGIECAAAPLRMSQWGRLGPEPGIGI</sequence>
<dbReference type="EMBL" id="KZ826131">
    <property type="protein sequence ID" value="PYH88069.1"/>
    <property type="molecule type" value="Genomic_DNA"/>
</dbReference>
<proteinExistence type="predicted"/>
<keyword evidence="2" id="KW-1185">Reference proteome</keyword>
<evidence type="ECO:0000313" key="1">
    <source>
        <dbReference type="EMBL" id="PYH88069.1"/>
    </source>
</evidence>
<gene>
    <name evidence="1" type="ORF">BO71DRAFT_436114</name>
</gene>
<reference evidence="1 2" key="1">
    <citation type="submission" date="2018-02" db="EMBL/GenBank/DDBJ databases">
        <title>The genomes of Aspergillus section Nigri reveals drivers in fungal speciation.</title>
        <authorList>
            <consortium name="DOE Joint Genome Institute"/>
            <person name="Vesth T.C."/>
            <person name="Nybo J."/>
            <person name="Theobald S."/>
            <person name="Brandl J."/>
            <person name="Frisvad J.C."/>
            <person name="Nielsen K.F."/>
            <person name="Lyhne E.K."/>
            <person name="Kogle M.E."/>
            <person name="Kuo A."/>
            <person name="Riley R."/>
            <person name="Clum A."/>
            <person name="Nolan M."/>
            <person name="Lipzen A."/>
            <person name="Salamov A."/>
            <person name="Henrissat B."/>
            <person name="Wiebenga A."/>
            <person name="De vries R.P."/>
            <person name="Grigoriev I.V."/>
            <person name="Mortensen U.H."/>
            <person name="Andersen M.R."/>
            <person name="Baker S.E."/>
        </authorList>
    </citation>
    <scope>NUCLEOTIDE SEQUENCE [LARGE SCALE GENOMIC DNA]</scope>
    <source>
        <strain evidence="1 2">CBS 707.79</strain>
    </source>
</reference>
<dbReference type="Proteomes" id="UP000247810">
    <property type="component" value="Unassembled WGS sequence"/>
</dbReference>
<protein>
    <submittedName>
        <fullName evidence="1">Uncharacterized protein</fullName>
    </submittedName>
</protein>
<accession>A0A319CU39</accession>
<name>A0A319CU39_9EURO</name>
<evidence type="ECO:0000313" key="2">
    <source>
        <dbReference type="Proteomes" id="UP000247810"/>
    </source>
</evidence>
<organism evidence="1 2">
    <name type="scientific">Aspergillus ellipticus CBS 707.79</name>
    <dbReference type="NCBI Taxonomy" id="1448320"/>
    <lineage>
        <taxon>Eukaryota</taxon>
        <taxon>Fungi</taxon>
        <taxon>Dikarya</taxon>
        <taxon>Ascomycota</taxon>
        <taxon>Pezizomycotina</taxon>
        <taxon>Eurotiomycetes</taxon>
        <taxon>Eurotiomycetidae</taxon>
        <taxon>Eurotiales</taxon>
        <taxon>Aspergillaceae</taxon>
        <taxon>Aspergillus</taxon>
        <taxon>Aspergillus subgen. Circumdati</taxon>
    </lineage>
</organism>
<dbReference type="VEuPathDB" id="FungiDB:BO71DRAFT_436114"/>